<dbReference type="PROSITE" id="PS50304">
    <property type="entry name" value="TUDOR"/>
    <property type="match status" value="1"/>
</dbReference>
<keyword evidence="3" id="KW-1185">Reference proteome</keyword>
<dbReference type="Gene3D" id="2.40.50.90">
    <property type="match status" value="2"/>
</dbReference>
<feature type="domain" description="Tudor" evidence="1">
    <location>
        <begin position="315"/>
        <end position="374"/>
    </location>
</feature>
<evidence type="ECO:0000313" key="3">
    <source>
        <dbReference type="Proteomes" id="UP000821853"/>
    </source>
</evidence>
<protein>
    <recommendedName>
        <fullName evidence="1">Tudor domain-containing protein</fullName>
    </recommendedName>
</protein>
<dbReference type="AlphaFoldDB" id="A0A9J6G2Y3"/>
<sequence>MASRYPAIKEPAGVLKGIRVPVRLTNYSSPVKLHLMCELPGMFRTDAHDGYHIDPSHEHVHDAFVGMACLVRQDTSTRLAFRALVADVVRTPSGLPLKVHVLYVDSGQTKAVGFDRLYVIDAESAAKPKGVVACSIRRVKPTDASSSSDLQHLWQPGTLFEVVFYTACDAGLYEVDLYAKCRVQKSGWKTYDVAEHLVENGFAKLVDTPAVTPEAVKDCTQGASSADCDPAHFRESLEDPMKPPPPPEVGSFVLGHVSAVFSPNCFYLNFPYGLRSIEQLSSECGERKSEETLATLTRDLQHAYNKASFRVSLHAVSPGEVVAAQSLMDGRWYRARVVKVEVGHRLDVLYEDFGFCESLPWHRVKPLEDRFTKLPQQAIQACLLTKKPTWDENSCRAFDNLVSGKDLVVETVRVFEGIVLVRLFFLKNGEQPRSVARVLKENRKTGMPFCVELVQILRLIDMCK</sequence>
<dbReference type="FunFam" id="2.30.30.140:FF:000018">
    <property type="entry name" value="Serine/threonine-protein kinase 31"/>
    <property type="match status" value="1"/>
</dbReference>
<comment type="caution">
    <text evidence="2">The sequence shown here is derived from an EMBL/GenBank/DDBJ whole genome shotgun (WGS) entry which is preliminary data.</text>
</comment>
<dbReference type="EMBL" id="JABSTR010000006">
    <property type="protein sequence ID" value="KAH9372782.1"/>
    <property type="molecule type" value="Genomic_DNA"/>
</dbReference>
<organism evidence="2 3">
    <name type="scientific">Haemaphysalis longicornis</name>
    <name type="common">Bush tick</name>
    <dbReference type="NCBI Taxonomy" id="44386"/>
    <lineage>
        <taxon>Eukaryota</taxon>
        <taxon>Metazoa</taxon>
        <taxon>Ecdysozoa</taxon>
        <taxon>Arthropoda</taxon>
        <taxon>Chelicerata</taxon>
        <taxon>Arachnida</taxon>
        <taxon>Acari</taxon>
        <taxon>Parasitiformes</taxon>
        <taxon>Ixodida</taxon>
        <taxon>Ixodoidea</taxon>
        <taxon>Ixodidae</taxon>
        <taxon>Haemaphysalinae</taxon>
        <taxon>Haemaphysalis</taxon>
    </lineage>
</organism>
<evidence type="ECO:0000313" key="2">
    <source>
        <dbReference type="EMBL" id="KAH9372782.1"/>
    </source>
</evidence>
<dbReference type="Gene3D" id="2.30.30.140">
    <property type="match status" value="2"/>
</dbReference>
<dbReference type="VEuPathDB" id="VectorBase:HLOH_051798"/>
<dbReference type="OrthoDB" id="6437611at2759"/>
<proteinExistence type="predicted"/>
<accession>A0A9J6G2Y3</accession>
<dbReference type="PANTHER" id="PTHR16442:SF1">
    <property type="entry name" value="RING FINGER PROTEIN 17"/>
    <property type="match status" value="1"/>
</dbReference>
<dbReference type="PANTHER" id="PTHR16442">
    <property type="entry name" value="RING FINGER PROTEIN 17"/>
    <property type="match status" value="1"/>
</dbReference>
<dbReference type="SUPFAM" id="SSF63748">
    <property type="entry name" value="Tudor/PWWP/MBT"/>
    <property type="match status" value="2"/>
</dbReference>
<dbReference type="SMART" id="SM00333">
    <property type="entry name" value="TUDOR"/>
    <property type="match status" value="2"/>
</dbReference>
<dbReference type="InterPro" id="IPR002999">
    <property type="entry name" value="Tudor"/>
</dbReference>
<dbReference type="Pfam" id="PF00567">
    <property type="entry name" value="TUDOR"/>
    <property type="match status" value="1"/>
</dbReference>
<evidence type="ECO:0000259" key="1">
    <source>
        <dbReference type="PROSITE" id="PS50304"/>
    </source>
</evidence>
<reference evidence="2 3" key="1">
    <citation type="journal article" date="2020" name="Cell">
        <title>Large-Scale Comparative Analyses of Tick Genomes Elucidate Their Genetic Diversity and Vector Capacities.</title>
        <authorList>
            <consortium name="Tick Genome and Microbiome Consortium (TIGMIC)"/>
            <person name="Jia N."/>
            <person name="Wang J."/>
            <person name="Shi W."/>
            <person name="Du L."/>
            <person name="Sun Y."/>
            <person name="Zhan W."/>
            <person name="Jiang J.F."/>
            <person name="Wang Q."/>
            <person name="Zhang B."/>
            <person name="Ji P."/>
            <person name="Bell-Sakyi L."/>
            <person name="Cui X.M."/>
            <person name="Yuan T.T."/>
            <person name="Jiang B.G."/>
            <person name="Yang W.F."/>
            <person name="Lam T.T."/>
            <person name="Chang Q.C."/>
            <person name="Ding S.J."/>
            <person name="Wang X.J."/>
            <person name="Zhu J.G."/>
            <person name="Ruan X.D."/>
            <person name="Zhao L."/>
            <person name="Wei J.T."/>
            <person name="Ye R.Z."/>
            <person name="Que T.C."/>
            <person name="Du C.H."/>
            <person name="Zhou Y.H."/>
            <person name="Cheng J.X."/>
            <person name="Dai P.F."/>
            <person name="Guo W.B."/>
            <person name="Han X.H."/>
            <person name="Huang E.J."/>
            <person name="Li L.F."/>
            <person name="Wei W."/>
            <person name="Gao Y.C."/>
            <person name="Liu J.Z."/>
            <person name="Shao H.Z."/>
            <person name="Wang X."/>
            <person name="Wang C.C."/>
            <person name="Yang T.C."/>
            <person name="Huo Q.B."/>
            <person name="Li W."/>
            <person name="Chen H.Y."/>
            <person name="Chen S.E."/>
            <person name="Zhou L.G."/>
            <person name="Ni X.B."/>
            <person name="Tian J.H."/>
            <person name="Sheng Y."/>
            <person name="Liu T."/>
            <person name="Pan Y.S."/>
            <person name="Xia L.Y."/>
            <person name="Li J."/>
            <person name="Zhao F."/>
            <person name="Cao W.C."/>
        </authorList>
    </citation>
    <scope>NUCLEOTIDE SEQUENCE [LARGE SCALE GENOMIC DNA]</scope>
    <source>
        <strain evidence="2">HaeL-2018</strain>
    </source>
</reference>
<dbReference type="Proteomes" id="UP000821853">
    <property type="component" value="Chromosome 4"/>
</dbReference>
<dbReference type="GO" id="GO:0005737">
    <property type="term" value="C:cytoplasm"/>
    <property type="evidence" value="ECO:0007669"/>
    <property type="project" value="UniProtKB-ARBA"/>
</dbReference>
<dbReference type="InterPro" id="IPR035437">
    <property type="entry name" value="SNase_OB-fold_sf"/>
</dbReference>
<gene>
    <name evidence="2" type="ORF">HPB48_014390</name>
</gene>
<name>A0A9J6G2Y3_HAELO</name>